<dbReference type="EMBL" id="JPWB01000001">
    <property type="protein sequence ID" value="RCK25709.1"/>
    <property type="molecule type" value="Genomic_DNA"/>
</dbReference>
<gene>
    <name evidence="6" type="ORF">TH6_03675</name>
</gene>
<evidence type="ECO:0000313" key="7">
    <source>
        <dbReference type="Proteomes" id="UP000253061"/>
    </source>
</evidence>
<dbReference type="PANTHER" id="PTHR42988:SF2">
    <property type="entry name" value="CYCLIC NUCLEOTIDE PHOSPHODIESTERASE CBUA0032-RELATED"/>
    <property type="match status" value="1"/>
</dbReference>
<dbReference type="RefSeq" id="WP_062956233.1">
    <property type="nucleotide sequence ID" value="NZ_JPWB01000001.1"/>
</dbReference>
<comment type="caution">
    <text evidence="6">The sequence shown here is derived from an EMBL/GenBank/DDBJ whole genome shotgun (WGS) entry which is preliminary data.</text>
</comment>
<dbReference type="GO" id="GO:0046872">
    <property type="term" value="F:metal ion binding"/>
    <property type="evidence" value="ECO:0007669"/>
    <property type="project" value="UniProtKB-KW"/>
</dbReference>
<accession>A0A367VL49</accession>
<keyword evidence="2" id="KW-0378">Hydrolase</keyword>
<dbReference type="GO" id="GO:0004112">
    <property type="term" value="F:cyclic-nucleotide phosphodiesterase activity"/>
    <property type="evidence" value="ECO:0007669"/>
    <property type="project" value="InterPro"/>
</dbReference>
<evidence type="ECO:0000256" key="1">
    <source>
        <dbReference type="ARBA" id="ARBA00022723"/>
    </source>
</evidence>
<dbReference type="Proteomes" id="UP000253061">
    <property type="component" value="Unassembled WGS sequence"/>
</dbReference>
<evidence type="ECO:0000259" key="5">
    <source>
        <dbReference type="Pfam" id="PF00149"/>
    </source>
</evidence>
<dbReference type="Gene3D" id="3.60.21.10">
    <property type="match status" value="1"/>
</dbReference>
<dbReference type="SUPFAM" id="SSF56300">
    <property type="entry name" value="Metallo-dependent phosphatases"/>
    <property type="match status" value="1"/>
</dbReference>
<name>A0A367VL49_9PROT</name>
<evidence type="ECO:0000313" key="6">
    <source>
        <dbReference type="EMBL" id="RCK25709.1"/>
    </source>
</evidence>
<dbReference type="InterPro" id="IPR029052">
    <property type="entry name" value="Metallo-depent_PP-like"/>
</dbReference>
<evidence type="ECO:0000256" key="2">
    <source>
        <dbReference type="ARBA" id="ARBA00022801"/>
    </source>
</evidence>
<evidence type="ECO:0000256" key="3">
    <source>
        <dbReference type="ARBA" id="ARBA00023004"/>
    </source>
</evidence>
<reference evidence="6 7" key="1">
    <citation type="submission" date="2014-07" db="EMBL/GenBank/DDBJ databases">
        <title>Draft genome sequence of Thalassospira profundimaris R8-17.</title>
        <authorList>
            <person name="Lai Q."/>
            <person name="Shao Z."/>
        </authorList>
    </citation>
    <scope>NUCLEOTIDE SEQUENCE [LARGE SCALE GENOMIC DNA]</scope>
    <source>
        <strain evidence="6 7">R8-17</strain>
    </source>
</reference>
<dbReference type="PANTHER" id="PTHR42988">
    <property type="entry name" value="PHOSPHOHYDROLASE"/>
    <property type="match status" value="1"/>
</dbReference>
<dbReference type="CDD" id="cd07402">
    <property type="entry name" value="MPP_GpdQ"/>
    <property type="match status" value="1"/>
</dbReference>
<organism evidence="6 7">
    <name type="scientific">Thalassospira profundimaris</name>
    <dbReference type="NCBI Taxonomy" id="502049"/>
    <lineage>
        <taxon>Bacteria</taxon>
        <taxon>Pseudomonadati</taxon>
        <taxon>Pseudomonadota</taxon>
        <taxon>Alphaproteobacteria</taxon>
        <taxon>Rhodospirillales</taxon>
        <taxon>Thalassospiraceae</taxon>
        <taxon>Thalassospira</taxon>
    </lineage>
</organism>
<dbReference type="InterPro" id="IPR004843">
    <property type="entry name" value="Calcineurin-like_PHP"/>
</dbReference>
<protein>
    <submittedName>
        <fullName evidence="6">Metallophosphoesterase</fullName>
    </submittedName>
</protein>
<proteinExistence type="inferred from homology"/>
<dbReference type="Pfam" id="PF00149">
    <property type="entry name" value="Metallophos"/>
    <property type="match status" value="1"/>
</dbReference>
<dbReference type="InterPro" id="IPR050884">
    <property type="entry name" value="CNP_phosphodiesterase-III"/>
</dbReference>
<evidence type="ECO:0000256" key="4">
    <source>
        <dbReference type="ARBA" id="ARBA00025742"/>
    </source>
</evidence>
<dbReference type="AlphaFoldDB" id="A0A367VL49"/>
<keyword evidence="1" id="KW-0479">Metal-binding</keyword>
<sequence>MKFIHLSDLHILARNDASRLPDAAATLRKVIDEVNTYHADAEVCIITGDITHRGTPEQYENAVEILSDLTIPYLIIPGNHDIREAFCDAFPTTETDTHGFVNFGQTFNGVRFVMMDSIVPGHHHGTLCAQRLDWLRDELTAHRDTPTFLFMHHPPMAMGLPFMDTIRLDAEDALGEIVSSNPQIKHLFFGHLHRPATGTWLGVPFILGNSTQSGEPLDFRHEKEEELQDPNPLGPGYGIAFADAKGGLRYHFNFVKFDMPG</sequence>
<keyword evidence="3" id="KW-0408">Iron</keyword>
<feature type="domain" description="Calcineurin-like phosphoesterase" evidence="5">
    <location>
        <begin position="1"/>
        <end position="195"/>
    </location>
</feature>
<dbReference type="InterPro" id="IPR026575">
    <property type="entry name" value="GpdQ/CpdA-like"/>
</dbReference>
<comment type="similarity">
    <text evidence="4">Belongs to the cyclic nucleotide phosphodiesterase class-III family.</text>
</comment>